<dbReference type="PROSITE" id="PS51900">
    <property type="entry name" value="CB"/>
    <property type="match status" value="1"/>
</dbReference>
<dbReference type="Gene3D" id="1.10.150.130">
    <property type="match status" value="1"/>
</dbReference>
<evidence type="ECO:0000256" key="2">
    <source>
        <dbReference type="ARBA" id="ARBA00023125"/>
    </source>
</evidence>
<dbReference type="InterPro" id="IPR010998">
    <property type="entry name" value="Integrase_recombinase_N"/>
</dbReference>
<dbReference type="PANTHER" id="PTHR30349:SF64">
    <property type="entry name" value="PROPHAGE INTEGRASE INTD-RELATED"/>
    <property type="match status" value="1"/>
</dbReference>
<reference evidence="7 8" key="1">
    <citation type="journal article" date="2015" name="Microbiome">
        <title>Genomic resolution of linkages in carbon, nitrogen, and sulfur cycling among widespread estuary sediment bacteria.</title>
        <authorList>
            <person name="Baker B.J."/>
            <person name="Lazar C.S."/>
            <person name="Teske A.P."/>
            <person name="Dick G.J."/>
        </authorList>
    </citation>
    <scope>NUCLEOTIDE SEQUENCE [LARGE SCALE GENOMIC DNA]</scope>
    <source>
        <strain evidence="7">DG_54_3</strain>
    </source>
</reference>
<dbReference type="InterPro" id="IPR044068">
    <property type="entry name" value="CB"/>
</dbReference>
<keyword evidence="2 4" id="KW-0238">DNA-binding</keyword>
<evidence type="ECO:0000256" key="3">
    <source>
        <dbReference type="ARBA" id="ARBA00023172"/>
    </source>
</evidence>
<dbReference type="InterPro" id="IPR057084">
    <property type="entry name" value="Int_N"/>
</dbReference>
<dbReference type="InterPro" id="IPR013762">
    <property type="entry name" value="Integrase-like_cat_sf"/>
</dbReference>
<comment type="similarity">
    <text evidence="1">Belongs to the 'phage' integrase family.</text>
</comment>
<feature type="non-terminal residue" evidence="7">
    <location>
        <position position="408"/>
    </location>
</feature>
<organism evidence="7 8">
    <name type="scientific">candidate division WOR-1 bacterium DG_54_3</name>
    <dbReference type="NCBI Taxonomy" id="1703775"/>
    <lineage>
        <taxon>Bacteria</taxon>
        <taxon>Bacillati</taxon>
        <taxon>Saganbacteria</taxon>
    </lineage>
</organism>
<dbReference type="Pfam" id="PF24624">
    <property type="entry name" value="Int_N"/>
    <property type="match status" value="1"/>
</dbReference>
<evidence type="ECO:0008006" key="9">
    <source>
        <dbReference type="Google" id="ProtNLM"/>
    </source>
</evidence>
<gene>
    <name evidence="7" type="ORF">AMJ44_11000</name>
</gene>
<feature type="domain" description="Core-binding (CB)" evidence="6">
    <location>
        <begin position="162"/>
        <end position="242"/>
    </location>
</feature>
<keyword evidence="3" id="KW-0233">DNA recombination</keyword>
<dbReference type="CDD" id="cd00796">
    <property type="entry name" value="INT_Rci_Hp1_C"/>
    <property type="match status" value="1"/>
</dbReference>
<proteinExistence type="inferred from homology"/>
<evidence type="ECO:0000256" key="4">
    <source>
        <dbReference type="PROSITE-ProRule" id="PRU01248"/>
    </source>
</evidence>
<dbReference type="Pfam" id="PF12728">
    <property type="entry name" value="HTH_17"/>
    <property type="match status" value="1"/>
</dbReference>
<dbReference type="PANTHER" id="PTHR30349">
    <property type="entry name" value="PHAGE INTEGRASE-RELATED"/>
    <property type="match status" value="1"/>
</dbReference>
<feature type="domain" description="Tyr recombinase" evidence="5">
    <location>
        <begin position="264"/>
        <end position="408"/>
    </location>
</feature>
<dbReference type="GO" id="GO:0003677">
    <property type="term" value="F:DNA binding"/>
    <property type="evidence" value="ECO:0007669"/>
    <property type="project" value="UniProtKB-UniRule"/>
</dbReference>
<dbReference type="Pfam" id="PF00589">
    <property type="entry name" value="Phage_integrase"/>
    <property type="match status" value="1"/>
</dbReference>
<dbReference type="Gene3D" id="1.10.443.10">
    <property type="entry name" value="Intergrase catalytic core"/>
    <property type="match status" value="1"/>
</dbReference>
<dbReference type="InterPro" id="IPR002104">
    <property type="entry name" value="Integrase_catalytic"/>
</dbReference>
<dbReference type="Proteomes" id="UP000051861">
    <property type="component" value="Unassembled WGS sequence"/>
</dbReference>
<dbReference type="AlphaFoldDB" id="A0A0S7XRQ7"/>
<protein>
    <recommendedName>
        <fullName evidence="9">Tyr recombinase domain-containing protein</fullName>
    </recommendedName>
</protein>
<evidence type="ECO:0000259" key="6">
    <source>
        <dbReference type="PROSITE" id="PS51900"/>
    </source>
</evidence>
<sequence length="408" mass="47728">MERLLTVQEAADSLQISESTVYRLCTRGLPHIKKSFGLRFRQIDLEKWLDYDKRKAIHADNILTNALTNSPPLVIDKAKGGKGKLAKKKPTCFNYGFGHVRLRTYKSRNTCWTIDYRDENSKRIQKALPYVQNKEEAALTLQKEVANVFNRRHGIERRRGKIKFRAFSEIYLQYYAMIVNKSWKTDAGRLKILEVFFKNTELREITPLDVERFRKSRLKAGNTKSTCNRYMALLKRMFNVAREEGYVEKNPVQKVKFYSEKDTLKERILTEDEEKRLLGTCSDNLKPILLIALNTGMRRAEIFNLQWSQVDLKSRRIRVEKAKSGKLRFIPVNDVLFNELCRLRNNQSPFVFFNPDTMKPYVDMKKGFKAACRRVGIAGLRFHDLRHTFASRLVEKGIDIETVRDLLG</sequence>
<dbReference type="PROSITE" id="PS51898">
    <property type="entry name" value="TYR_RECOMBINASE"/>
    <property type="match status" value="1"/>
</dbReference>
<dbReference type="GO" id="GO:0006310">
    <property type="term" value="P:DNA recombination"/>
    <property type="evidence" value="ECO:0007669"/>
    <property type="project" value="UniProtKB-KW"/>
</dbReference>
<name>A0A0S7XRQ7_UNCSA</name>
<comment type="caution">
    <text evidence="7">The sequence shown here is derived from an EMBL/GenBank/DDBJ whole genome shotgun (WGS) entry which is preliminary data.</text>
</comment>
<evidence type="ECO:0000313" key="7">
    <source>
        <dbReference type="EMBL" id="KPJ65094.1"/>
    </source>
</evidence>
<dbReference type="InterPro" id="IPR050090">
    <property type="entry name" value="Tyrosine_recombinase_XerCD"/>
</dbReference>
<evidence type="ECO:0000313" key="8">
    <source>
        <dbReference type="Proteomes" id="UP000051861"/>
    </source>
</evidence>
<dbReference type="GO" id="GO:0015074">
    <property type="term" value="P:DNA integration"/>
    <property type="evidence" value="ECO:0007669"/>
    <property type="project" value="InterPro"/>
</dbReference>
<dbReference type="InterPro" id="IPR011010">
    <property type="entry name" value="DNA_brk_join_enz"/>
</dbReference>
<dbReference type="EMBL" id="LIZX01000136">
    <property type="protein sequence ID" value="KPJ65094.1"/>
    <property type="molecule type" value="Genomic_DNA"/>
</dbReference>
<dbReference type="InterPro" id="IPR041657">
    <property type="entry name" value="HTH_17"/>
</dbReference>
<dbReference type="SUPFAM" id="SSF56349">
    <property type="entry name" value="DNA breaking-rejoining enzymes"/>
    <property type="match status" value="1"/>
</dbReference>
<evidence type="ECO:0000256" key="1">
    <source>
        <dbReference type="ARBA" id="ARBA00008857"/>
    </source>
</evidence>
<accession>A0A0S7XRQ7</accession>
<evidence type="ECO:0000259" key="5">
    <source>
        <dbReference type="PROSITE" id="PS51898"/>
    </source>
</evidence>